<reference evidence="3 4" key="1">
    <citation type="submission" date="2018-06" db="EMBL/GenBank/DDBJ databases">
        <authorList>
            <consortium name="Pathogen Informatics"/>
            <person name="Doyle S."/>
        </authorList>
    </citation>
    <scope>NUCLEOTIDE SEQUENCE [LARGE SCALE GENOMIC DNA]</scope>
    <source>
        <strain evidence="3 4">NCTC7807</strain>
    </source>
</reference>
<feature type="compositionally biased region" description="Low complexity" evidence="1">
    <location>
        <begin position="23"/>
        <end position="39"/>
    </location>
</feature>
<feature type="transmembrane region" description="Helical" evidence="2">
    <location>
        <begin position="196"/>
        <end position="213"/>
    </location>
</feature>
<feature type="transmembrane region" description="Helical" evidence="2">
    <location>
        <begin position="480"/>
        <end position="499"/>
    </location>
</feature>
<feature type="transmembrane region" description="Helical" evidence="2">
    <location>
        <begin position="693"/>
        <end position="713"/>
    </location>
</feature>
<feature type="transmembrane region" description="Helical" evidence="2">
    <location>
        <begin position="311"/>
        <end position="328"/>
    </location>
</feature>
<feature type="transmembrane region" description="Helical" evidence="2">
    <location>
        <begin position="48"/>
        <end position="65"/>
    </location>
</feature>
<feature type="transmembrane region" description="Helical" evidence="2">
    <location>
        <begin position="441"/>
        <end position="460"/>
    </location>
</feature>
<keyword evidence="2" id="KW-1133">Transmembrane helix</keyword>
<feature type="transmembrane region" description="Helical" evidence="2">
    <location>
        <begin position="419"/>
        <end position="435"/>
    </location>
</feature>
<accession>A0A380NBK1</accession>
<feature type="transmembrane region" description="Helical" evidence="2">
    <location>
        <begin position="85"/>
        <end position="106"/>
    </location>
</feature>
<evidence type="ECO:0000313" key="4">
    <source>
        <dbReference type="Proteomes" id="UP000254150"/>
    </source>
</evidence>
<evidence type="ECO:0000256" key="1">
    <source>
        <dbReference type="SAM" id="MobiDB-lite"/>
    </source>
</evidence>
<feature type="transmembrane region" description="Helical" evidence="2">
    <location>
        <begin position="386"/>
        <end position="407"/>
    </location>
</feature>
<feature type="transmembrane region" description="Helical" evidence="2">
    <location>
        <begin position="244"/>
        <end position="262"/>
    </location>
</feature>
<gene>
    <name evidence="3" type="ORF">NCTC7807_02438</name>
</gene>
<feature type="transmembrane region" description="Helical" evidence="2">
    <location>
        <begin position="652"/>
        <end position="672"/>
    </location>
</feature>
<sequence length="716" mass="75959">MTGGPAAEEAEAAAEHRPSWAKAAPEVPPTAEGETPGGPARRRPSLRTVAPALLLAAGLALYWLPVPALDESALDAMGGLGLAGILPWPLFAGAALLVGAFGALLWASRPQPLLLGLVLVATVASLHALPAVVEEQPRFATAWQHLGFLEYLDRTGGSAPALDARWSWPGFFAVAAFVLRACGVSDPAELAEVVRWWPLAVNLLALLPMALLARSVRAGWRARWCGVWFFALSGWVGQDYFSPQSFTYLLYLAFAAVLLRWFRGPGRPPPGGVVPGEAAVGATTPGQRTVLLTVVLALFAAVVPSHQLTPFVMLGVVAVLVVLGRCALRGLPLLVGVVAVGWVCFLAEPYWSGHFDELFGGIGGLGENVTSSVTGRIEGGSATHQLVLYTRVGLAGLVMGLACWGWWRRRVAGYRERALPVLAFVPAAGFALQAYGGEMALRVFLFALPGAALLAALAFFPRAGTSAEERAWDQVSPAPLAALLAGLVLVGGFLVARWGNEAFERVRPGEVAAMEWVYAHAEPTARLLWLSEDPEESVTPALPWGSRAMERVRYVPAAAPRDPVLVAPLADALREAGPRSYLIVGRGQSAHLELDAGYPTSWERRLLAALDARDDLVAVVRDADASVYELRDPPPGPVEAAAPGPPGPMVTWTPWSVLGALSAGLLVLLLAVREVLRVRAAPCSPASPAVRGLFWFAVPLLVVVLASLVHRFWTLA</sequence>
<dbReference type="AlphaFoldDB" id="A0A380NBK1"/>
<evidence type="ECO:0000313" key="3">
    <source>
        <dbReference type="EMBL" id="SUP37082.1"/>
    </source>
</evidence>
<dbReference type="Proteomes" id="UP000254150">
    <property type="component" value="Unassembled WGS sequence"/>
</dbReference>
<proteinExistence type="predicted"/>
<dbReference type="EMBL" id="UHID01000005">
    <property type="protein sequence ID" value="SUP37082.1"/>
    <property type="molecule type" value="Genomic_DNA"/>
</dbReference>
<evidence type="ECO:0000256" key="2">
    <source>
        <dbReference type="SAM" id="Phobius"/>
    </source>
</evidence>
<feature type="region of interest" description="Disordered" evidence="1">
    <location>
        <begin position="1"/>
        <end position="43"/>
    </location>
</feature>
<organism evidence="3 4">
    <name type="scientific">Streptomyces griseus</name>
    <dbReference type="NCBI Taxonomy" id="1911"/>
    <lineage>
        <taxon>Bacteria</taxon>
        <taxon>Bacillati</taxon>
        <taxon>Actinomycetota</taxon>
        <taxon>Actinomycetes</taxon>
        <taxon>Kitasatosporales</taxon>
        <taxon>Streptomycetaceae</taxon>
        <taxon>Streptomyces</taxon>
    </lineage>
</organism>
<feature type="transmembrane region" description="Helical" evidence="2">
    <location>
        <begin position="333"/>
        <end position="351"/>
    </location>
</feature>
<keyword evidence="2" id="KW-0812">Transmembrane</keyword>
<feature type="transmembrane region" description="Helical" evidence="2">
    <location>
        <begin position="113"/>
        <end position="133"/>
    </location>
</feature>
<protein>
    <submittedName>
        <fullName evidence="3">Uncharacterized protein</fullName>
    </submittedName>
</protein>
<keyword evidence="2" id="KW-0472">Membrane</keyword>
<name>A0A380NBK1_STRGR</name>